<keyword evidence="1" id="KW-0812">Transmembrane</keyword>
<accession>B3MH93</accession>
<dbReference type="OrthoDB" id="7827510at2759"/>
<dbReference type="EMBL" id="CH902619">
    <property type="protein sequence ID" value="KPU76470.1"/>
    <property type="molecule type" value="Genomic_DNA"/>
</dbReference>
<gene>
    <name evidence="2" type="primary">Dana\GF11728</name>
    <name evidence="2" type="synonym">dana_GLEANR_11762</name>
    <name evidence="2" type="ORF">GF11728</name>
</gene>
<dbReference type="OMA" id="KPMEWCK"/>
<reference evidence="2" key="2">
    <citation type="journal article" date="2008" name="Bioinformatics">
        <title>Assembly reconciliation.</title>
        <authorList>
            <person name="Zimin A.V."/>
            <person name="Smith D.R."/>
            <person name="Sutton G."/>
            <person name="Yorke J.A."/>
        </authorList>
    </citation>
    <scope>NUCLEOTIDE SEQUENCE</scope>
    <source>
        <strain evidence="2">TSC#14024-0371.13</strain>
    </source>
</reference>
<dbReference type="KEGG" id="dan:6494592"/>
<evidence type="ECO:0000313" key="4">
    <source>
        <dbReference type="Proteomes" id="UP000007801"/>
    </source>
</evidence>
<dbReference type="FunCoup" id="B3MH93">
    <property type="interactions" value="3"/>
</dbReference>
<protein>
    <submittedName>
        <fullName evidence="2">Uncharacterized protein, isoform A</fullName>
    </submittedName>
    <submittedName>
        <fullName evidence="3">Uncharacterized protein, isoform B</fullName>
    </submittedName>
</protein>
<evidence type="ECO:0000313" key="3">
    <source>
        <dbReference type="EMBL" id="KPU76470.1"/>
    </source>
</evidence>
<keyword evidence="1" id="KW-0472">Membrane</keyword>
<organism evidence="2 4">
    <name type="scientific">Drosophila ananassae</name>
    <name type="common">Fruit fly</name>
    <dbReference type="NCBI Taxonomy" id="7217"/>
    <lineage>
        <taxon>Eukaryota</taxon>
        <taxon>Metazoa</taxon>
        <taxon>Ecdysozoa</taxon>
        <taxon>Arthropoda</taxon>
        <taxon>Hexapoda</taxon>
        <taxon>Insecta</taxon>
        <taxon>Pterygota</taxon>
        <taxon>Neoptera</taxon>
        <taxon>Endopterygota</taxon>
        <taxon>Diptera</taxon>
        <taxon>Brachycera</taxon>
        <taxon>Muscomorpha</taxon>
        <taxon>Ephydroidea</taxon>
        <taxon>Drosophilidae</taxon>
        <taxon>Drosophila</taxon>
        <taxon>Sophophora</taxon>
    </lineage>
</organism>
<dbReference type="AlphaFoldDB" id="B3MH93"/>
<sequence>MTVWSQVKPWEWCREIYKDRYSWSFVKCALVFSAGVILIRSLDGKMPDPDLVTKM</sequence>
<dbReference type="Proteomes" id="UP000007801">
    <property type="component" value="Unassembled WGS sequence"/>
</dbReference>
<evidence type="ECO:0000256" key="1">
    <source>
        <dbReference type="SAM" id="Phobius"/>
    </source>
</evidence>
<reference evidence="2" key="3">
    <citation type="submission" date="2015-10" db="EMBL/GenBank/DDBJ databases">
        <authorList>
            <consortium name="FlyBase"/>
        </authorList>
    </citation>
    <scope>NUCLEOTIDE SEQUENCE</scope>
    <source>
        <strain evidence="2">TSC#14024-0371.13</strain>
    </source>
</reference>
<evidence type="ECO:0000313" key="2">
    <source>
        <dbReference type="EMBL" id="EDV36870.1"/>
    </source>
</evidence>
<dbReference type="EMBL" id="CH902619">
    <property type="protein sequence ID" value="EDV36870.1"/>
    <property type="molecule type" value="Genomic_DNA"/>
</dbReference>
<name>B3MH93_DROAN</name>
<keyword evidence="4" id="KW-1185">Reference proteome</keyword>
<keyword evidence="1" id="KW-1133">Transmembrane helix</keyword>
<proteinExistence type="predicted"/>
<dbReference type="HOGENOM" id="CLU_3126541_0_0_1"/>
<feature type="transmembrane region" description="Helical" evidence="1">
    <location>
        <begin position="20"/>
        <end position="39"/>
    </location>
</feature>
<reference evidence="2 4" key="1">
    <citation type="journal article" date="2007" name="Nature">
        <title>Evolution of genes and genomes on the Drosophila phylogeny.</title>
        <authorList>
            <consortium name="Drosophila 12 Genomes Consortium"/>
            <person name="Clark A.G."/>
            <person name="Eisen M.B."/>
            <person name="Smith D.R."/>
            <person name="Bergman C.M."/>
            <person name="Oliver B."/>
            <person name="Markow T.A."/>
            <person name="Kaufman T.C."/>
            <person name="Kellis M."/>
            <person name="Gelbart W."/>
            <person name="Iyer V.N."/>
            <person name="Pollard D.A."/>
            <person name="Sackton T.B."/>
            <person name="Larracuente A.M."/>
            <person name="Singh N.D."/>
            <person name="Abad J.P."/>
            <person name="Abt D.N."/>
            <person name="Adryan B."/>
            <person name="Aguade M."/>
            <person name="Akashi H."/>
            <person name="Anderson W.W."/>
            <person name="Aquadro C.F."/>
            <person name="Ardell D.H."/>
            <person name="Arguello R."/>
            <person name="Artieri C.G."/>
            <person name="Barbash D.A."/>
            <person name="Barker D."/>
            <person name="Barsanti P."/>
            <person name="Batterham P."/>
            <person name="Batzoglou S."/>
            <person name="Begun D."/>
            <person name="Bhutkar A."/>
            <person name="Blanco E."/>
            <person name="Bosak S.A."/>
            <person name="Bradley R.K."/>
            <person name="Brand A.D."/>
            <person name="Brent M.R."/>
            <person name="Brooks A.N."/>
            <person name="Brown R.H."/>
            <person name="Butlin R.K."/>
            <person name="Caggese C."/>
            <person name="Calvi B.R."/>
            <person name="Bernardo de Carvalho A."/>
            <person name="Caspi A."/>
            <person name="Castrezana S."/>
            <person name="Celniker S.E."/>
            <person name="Chang J.L."/>
            <person name="Chapple C."/>
            <person name="Chatterji S."/>
            <person name="Chinwalla A."/>
            <person name="Civetta A."/>
            <person name="Clifton S.W."/>
            <person name="Comeron J.M."/>
            <person name="Costello J.C."/>
            <person name="Coyne J.A."/>
            <person name="Daub J."/>
            <person name="David R.G."/>
            <person name="Delcher A.L."/>
            <person name="Delehaunty K."/>
            <person name="Do C.B."/>
            <person name="Ebling H."/>
            <person name="Edwards K."/>
            <person name="Eickbush T."/>
            <person name="Evans J.D."/>
            <person name="Filipski A."/>
            <person name="Findeiss S."/>
            <person name="Freyhult E."/>
            <person name="Fulton L."/>
            <person name="Fulton R."/>
            <person name="Garcia A.C."/>
            <person name="Gardiner A."/>
            <person name="Garfield D.A."/>
            <person name="Garvin B.E."/>
            <person name="Gibson G."/>
            <person name="Gilbert D."/>
            <person name="Gnerre S."/>
            <person name="Godfrey J."/>
            <person name="Good R."/>
            <person name="Gotea V."/>
            <person name="Gravely B."/>
            <person name="Greenberg A.J."/>
            <person name="Griffiths-Jones S."/>
            <person name="Gross S."/>
            <person name="Guigo R."/>
            <person name="Gustafson E.A."/>
            <person name="Haerty W."/>
            <person name="Hahn M.W."/>
            <person name="Halligan D.L."/>
            <person name="Halpern A.L."/>
            <person name="Halter G.M."/>
            <person name="Han M.V."/>
            <person name="Heger A."/>
            <person name="Hillier L."/>
            <person name="Hinrichs A.S."/>
            <person name="Holmes I."/>
            <person name="Hoskins R.A."/>
            <person name="Hubisz M.J."/>
            <person name="Hultmark D."/>
            <person name="Huntley M.A."/>
            <person name="Jaffe D.B."/>
            <person name="Jagadeeshan S."/>
            <person name="Jeck W.R."/>
            <person name="Johnson J."/>
            <person name="Jones C.D."/>
            <person name="Jordan W.C."/>
            <person name="Karpen G.H."/>
            <person name="Kataoka E."/>
            <person name="Keightley P.D."/>
            <person name="Kheradpour P."/>
            <person name="Kirkness E.F."/>
            <person name="Koerich L.B."/>
            <person name="Kristiansen K."/>
            <person name="Kudrna D."/>
            <person name="Kulathinal R.J."/>
            <person name="Kumar S."/>
            <person name="Kwok R."/>
            <person name="Lander E."/>
            <person name="Langley C.H."/>
            <person name="Lapoint R."/>
            <person name="Lazzaro B.P."/>
            <person name="Lee S.J."/>
            <person name="Levesque L."/>
            <person name="Li R."/>
            <person name="Lin C.F."/>
            <person name="Lin M.F."/>
            <person name="Lindblad-Toh K."/>
            <person name="Llopart A."/>
            <person name="Long M."/>
            <person name="Low L."/>
            <person name="Lozovsky E."/>
            <person name="Lu J."/>
            <person name="Luo M."/>
            <person name="Machado C.A."/>
            <person name="Makalowski W."/>
            <person name="Marzo M."/>
            <person name="Matsuda M."/>
            <person name="Matzkin L."/>
            <person name="McAllister B."/>
            <person name="McBride C.S."/>
            <person name="McKernan B."/>
            <person name="McKernan K."/>
            <person name="Mendez-Lago M."/>
            <person name="Minx P."/>
            <person name="Mollenhauer M.U."/>
            <person name="Montooth K."/>
            <person name="Mount S.M."/>
            <person name="Mu X."/>
            <person name="Myers E."/>
            <person name="Negre B."/>
            <person name="Newfeld S."/>
            <person name="Nielsen R."/>
            <person name="Noor M.A."/>
            <person name="O'Grady P."/>
            <person name="Pachter L."/>
            <person name="Papaceit M."/>
            <person name="Parisi M.J."/>
            <person name="Parisi M."/>
            <person name="Parts L."/>
            <person name="Pedersen J.S."/>
            <person name="Pesole G."/>
            <person name="Phillippy A.M."/>
            <person name="Ponting C.P."/>
            <person name="Pop M."/>
            <person name="Porcelli D."/>
            <person name="Powell J.R."/>
            <person name="Prohaska S."/>
            <person name="Pruitt K."/>
            <person name="Puig M."/>
            <person name="Quesneville H."/>
            <person name="Ram K.R."/>
            <person name="Rand D."/>
            <person name="Rasmussen M.D."/>
            <person name="Reed L.K."/>
            <person name="Reenan R."/>
            <person name="Reily A."/>
            <person name="Remington K.A."/>
            <person name="Rieger T.T."/>
            <person name="Ritchie M.G."/>
            <person name="Robin C."/>
            <person name="Rogers Y.H."/>
            <person name="Rohde C."/>
            <person name="Rozas J."/>
            <person name="Rubenfield M.J."/>
            <person name="Ruiz A."/>
            <person name="Russo S."/>
            <person name="Salzberg S.L."/>
            <person name="Sanchez-Gracia A."/>
            <person name="Saranga D.J."/>
            <person name="Sato H."/>
            <person name="Schaeffer S.W."/>
            <person name="Schatz M.C."/>
            <person name="Schlenke T."/>
            <person name="Schwartz R."/>
            <person name="Segarra C."/>
            <person name="Singh R.S."/>
            <person name="Sirot L."/>
            <person name="Sirota M."/>
            <person name="Sisneros N.B."/>
            <person name="Smith C.D."/>
            <person name="Smith T.F."/>
            <person name="Spieth J."/>
            <person name="Stage D.E."/>
            <person name="Stark A."/>
            <person name="Stephan W."/>
            <person name="Strausberg R.L."/>
            <person name="Strempel S."/>
            <person name="Sturgill D."/>
            <person name="Sutton G."/>
            <person name="Sutton G.G."/>
            <person name="Tao W."/>
            <person name="Teichmann S."/>
            <person name="Tobari Y.N."/>
            <person name="Tomimura Y."/>
            <person name="Tsolas J.M."/>
            <person name="Valente V.L."/>
            <person name="Venter E."/>
            <person name="Venter J.C."/>
            <person name="Vicario S."/>
            <person name="Vieira F.G."/>
            <person name="Vilella A.J."/>
            <person name="Villasante A."/>
            <person name="Walenz B."/>
            <person name="Wang J."/>
            <person name="Wasserman M."/>
            <person name="Watts T."/>
            <person name="Wilson D."/>
            <person name="Wilson R.K."/>
            <person name="Wing R.A."/>
            <person name="Wolfner M.F."/>
            <person name="Wong A."/>
            <person name="Wong G.K."/>
            <person name="Wu C.I."/>
            <person name="Wu G."/>
            <person name="Yamamoto D."/>
            <person name="Yang H.P."/>
            <person name="Yang S.P."/>
            <person name="Yorke J.A."/>
            <person name="Yoshida K."/>
            <person name="Zdobnov E."/>
            <person name="Zhang P."/>
            <person name="Zhang Y."/>
            <person name="Zimin A.V."/>
            <person name="Baldwin J."/>
            <person name="Abdouelleil A."/>
            <person name="Abdulkadir J."/>
            <person name="Abebe A."/>
            <person name="Abera B."/>
            <person name="Abreu J."/>
            <person name="Acer S.C."/>
            <person name="Aftuck L."/>
            <person name="Alexander A."/>
            <person name="An P."/>
            <person name="Anderson E."/>
            <person name="Anderson S."/>
            <person name="Arachi H."/>
            <person name="Azer M."/>
            <person name="Bachantsang P."/>
            <person name="Barry A."/>
            <person name="Bayul T."/>
            <person name="Berlin A."/>
            <person name="Bessette D."/>
            <person name="Bloom T."/>
            <person name="Blye J."/>
            <person name="Boguslavskiy L."/>
            <person name="Bonnet C."/>
            <person name="Boukhgalter B."/>
            <person name="Bourzgui I."/>
            <person name="Brown A."/>
            <person name="Cahill P."/>
            <person name="Channer S."/>
            <person name="Cheshatsang Y."/>
            <person name="Chuda L."/>
            <person name="Citroen M."/>
            <person name="Collymore A."/>
            <person name="Cooke P."/>
            <person name="Costello M."/>
            <person name="D'Aco K."/>
            <person name="Daza R."/>
            <person name="De Haan G."/>
            <person name="DeGray S."/>
            <person name="DeMaso C."/>
            <person name="Dhargay N."/>
            <person name="Dooley K."/>
            <person name="Dooley E."/>
            <person name="Doricent M."/>
            <person name="Dorje P."/>
            <person name="Dorjee K."/>
            <person name="Dupes A."/>
            <person name="Elong R."/>
            <person name="Falk J."/>
            <person name="Farina A."/>
            <person name="Faro S."/>
            <person name="Ferguson D."/>
            <person name="Fisher S."/>
            <person name="Foley C.D."/>
            <person name="Franke A."/>
            <person name="Friedrich D."/>
            <person name="Gadbois L."/>
            <person name="Gearin G."/>
            <person name="Gearin C.R."/>
            <person name="Giannoukos G."/>
            <person name="Goode T."/>
            <person name="Graham J."/>
            <person name="Grandbois E."/>
            <person name="Grewal S."/>
            <person name="Gyaltsen K."/>
            <person name="Hafez N."/>
            <person name="Hagos B."/>
            <person name="Hall J."/>
            <person name="Henson C."/>
            <person name="Hollinger A."/>
            <person name="Honan T."/>
            <person name="Huard M.D."/>
            <person name="Hughes L."/>
            <person name="Hurhula B."/>
            <person name="Husby M.E."/>
            <person name="Kamat A."/>
            <person name="Kanga B."/>
            <person name="Kashin S."/>
            <person name="Khazanovich D."/>
            <person name="Kisner P."/>
            <person name="Lance K."/>
            <person name="Lara M."/>
            <person name="Lee W."/>
            <person name="Lennon N."/>
            <person name="Letendre F."/>
            <person name="LeVine R."/>
            <person name="Lipovsky A."/>
            <person name="Liu X."/>
            <person name="Liu J."/>
            <person name="Liu S."/>
            <person name="Lokyitsang T."/>
            <person name="Lokyitsang Y."/>
            <person name="Lubonja R."/>
            <person name="Lui A."/>
            <person name="MacDonald P."/>
            <person name="Magnisalis V."/>
            <person name="Maru K."/>
            <person name="Matthews C."/>
            <person name="McCusker W."/>
            <person name="McDonough S."/>
            <person name="Mehta T."/>
            <person name="Meldrim J."/>
            <person name="Meneus L."/>
            <person name="Mihai O."/>
            <person name="Mihalev A."/>
            <person name="Mihova T."/>
            <person name="Mittelman R."/>
            <person name="Mlenga V."/>
            <person name="Montmayeur A."/>
            <person name="Mulrain L."/>
            <person name="Navidi A."/>
            <person name="Naylor J."/>
            <person name="Negash T."/>
            <person name="Nguyen T."/>
            <person name="Nguyen N."/>
            <person name="Nicol R."/>
            <person name="Norbu C."/>
            <person name="Norbu N."/>
            <person name="Novod N."/>
            <person name="O'Neill B."/>
            <person name="Osman S."/>
            <person name="Markiewicz E."/>
            <person name="Oyono O.L."/>
            <person name="Patti C."/>
            <person name="Phunkhang P."/>
            <person name="Pierre F."/>
            <person name="Priest M."/>
            <person name="Raghuraman S."/>
            <person name="Rege F."/>
            <person name="Reyes R."/>
            <person name="Rise C."/>
            <person name="Rogov P."/>
            <person name="Ross K."/>
            <person name="Ryan E."/>
            <person name="Settipalli S."/>
            <person name="Shea T."/>
            <person name="Sherpa N."/>
            <person name="Shi L."/>
            <person name="Shih D."/>
            <person name="Sparrow T."/>
            <person name="Spaulding J."/>
            <person name="Stalker J."/>
            <person name="Stange-Thomann N."/>
            <person name="Stavropoulos S."/>
            <person name="Stone C."/>
            <person name="Strader C."/>
            <person name="Tesfaye S."/>
            <person name="Thomson T."/>
            <person name="Thoulutsang Y."/>
            <person name="Thoulutsang D."/>
            <person name="Topham K."/>
            <person name="Topping I."/>
            <person name="Tsamla T."/>
            <person name="Vassiliev H."/>
            <person name="Vo A."/>
            <person name="Wangchuk T."/>
            <person name="Wangdi T."/>
            <person name="Weiand M."/>
            <person name="Wilkinson J."/>
            <person name="Wilson A."/>
            <person name="Yadav S."/>
            <person name="Young G."/>
            <person name="Yu Q."/>
            <person name="Zembek L."/>
            <person name="Zhong D."/>
            <person name="Zimmer A."/>
            <person name="Zwirko Z."/>
            <person name="Jaffe D.B."/>
            <person name="Alvarez P."/>
            <person name="Brockman W."/>
            <person name="Butler J."/>
            <person name="Chin C."/>
            <person name="Gnerre S."/>
            <person name="Grabherr M."/>
            <person name="Kleber M."/>
            <person name="Mauceli E."/>
            <person name="MacCallum I."/>
        </authorList>
    </citation>
    <scope>NUCLEOTIDE SEQUENCE [LARGE SCALE GENOMIC DNA]</scope>
    <source>
        <strain evidence="2">TSC#14024-0371.13</strain>
        <strain evidence="4">Tucson 14024-0371.13</strain>
    </source>
</reference>
<dbReference type="GeneID" id="6494592"/>